<evidence type="ECO:0000256" key="1">
    <source>
        <dbReference type="ARBA" id="ARBA00023015"/>
    </source>
</evidence>
<dbReference type="InterPro" id="IPR036271">
    <property type="entry name" value="Tet_transcr_reg_TetR-rel_C_sf"/>
</dbReference>
<keyword evidence="3" id="KW-0804">Transcription</keyword>
<reference evidence="7" key="1">
    <citation type="journal article" date="2019" name="Int. J. Syst. Evol. Microbiol.">
        <title>The Global Catalogue of Microorganisms (GCM) 10K type strain sequencing project: providing services to taxonomists for standard genome sequencing and annotation.</title>
        <authorList>
            <consortium name="The Broad Institute Genomics Platform"/>
            <consortium name="The Broad Institute Genome Sequencing Center for Infectious Disease"/>
            <person name="Wu L."/>
            <person name="Ma J."/>
        </authorList>
    </citation>
    <scope>NUCLEOTIDE SEQUENCE [LARGE SCALE GENOMIC DNA]</scope>
    <source>
        <strain evidence="7">CCM 7855</strain>
    </source>
</reference>
<evidence type="ECO:0000313" key="6">
    <source>
        <dbReference type="EMBL" id="GGF17228.1"/>
    </source>
</evidence>
<evidence type="ECO:0000256" key="3">
    <source>
        <dbReference type="ARBA" id="ARBA00023163"/>
    </source>
</evidence>
<evidence type="ECO:0000313" key="7">
    <source>
        <dbReference type="Proteomes" id="UP000632454"/>
    </source>
</evidence>
<keyword evidence="2 4" id="KW-0238">DNA-binding</keyword>
<keyword evidence="7" id="KW-1185">Reference proteome</keyword>
<dbReference type="PANTHER" id="PTHR30055:SF234">
    <property type="entry name" value="HTH-TYPE TRANSCRIPTIONAL REGULATOR BETI"/>
    <property type="match status" value="1"/>
</dbReference>
<name>A0ABQ1UG28_9NOCA</name>
<accession>A0ABQ1UG28</accession>
<evidence type="ECO:0000256" key="4">
    <source>
        <dbReference type="PROSITE-ProRule" id="PRU00335"/>
    </source>
</evidence>
<feature type="domain" description="HTH tetR-type" evidence="5">
    <location>
        <begin position="7"/>
        <end position="67"/>
    </location>
</feature>
<dbReference type="RefSeq" id="WP_188487731.1">
    <property type="nucleotide sequence ID" value="NZ_BMCS01000001.1"/>
</dbReference>
<dbReference type="SUPFAM" id="SSF46689">
    <property type="entry name" value="Homeodomain-like"/>
    <property type="match status" value="1"/>
</dbReference>
<dbReference type="SUPFAM" id="SSF48498">
    <property type="entry name" value="Tetracyclin repressor-like, C-terminal domain"/>
    <property type="match status" value="1"/>
</dbReference>
<evidence type="ECO:0000259" key="5">
    <source>
        <dbReference type="PROSITE" id="PS50977"/>
    </source>
</evidence>
<dbReference type="EMBL" id="BMCS01000001">
    <property type="protein sequence ID" value="GGF17228.1"/>
    <property type="molecule type" value="Genomic_DNA"/>
</dbReference>
<dbReference type="InterPro" id="IPR050109">
    <property type="entry name" value="HTH-type_TetR-like_transc_reg"/>
</dbReference>
<protein>
    <submittedName>
        <fullName evidence="6">TetR family transcriptional regulator</fullName>
    </submittedName>
</protein>
<dbReference type="PRINTS" id="PR00455">
    <property type="entry name" value="HTHTETR"/>
</dbReference>
<comment type="caution">
    <text evidence="6">The sequence shown here is derived from an EMBL/GenBank/DDBJ whole genome shotgun (WGS) entry which is preliminary data.</text>
</comment>
<dbReference type="PANTHER" id="PTHR30055">
    <property type="entry name" value="HTH-TYPE TRANSCRIPTIONAL REGULATOR RUTR"/>
    <property type="match status" value="1"/>
</dbReference>
<dbReference type="InterPro" id="IPR009057">
    <property type="entry name" value="Homeodomain-like_sf"/>
</dbReference>
<dbReference type="Gene3D" id="1.10.357.10">
    <property type="entry name" value="Tetracycline Repressor, domain 2"/>
    <property type="match status" value="1"/>
</dbReference>
<dbReference type="InterPro" id="IPR001647">
    <property type="entry name" value="HTH_TetR"/>
</dbReference>
<proteinExistence type="predicted"/>
<gene>
    <name evidence="6" type="ORF">GCM10007298_11580</name>
</gene>
<sequence length="253" mass="26539">MSRDAPRSPRDRILVAATRLLAEGGRDAVTTRAVSAAANVQAQTIYRHFGDMRSLLQTVAADGFQRFLTAKTRREHGTDPVGELRAGWDLHIEFAEANPAIYTLMYGERRPGPGADESTQVYEVLRGIVEQAAAAGRLALPVDVAAAMIYATGIGVAMTLITTDPTDLPAAQSLSATTRDAVLGAVTVDALEQPADHAADDVARHAIALQALLVADGNEDLGPAEAALFGQWLGVLARREAPAANPPGGASPD</sequence>
<feature type="DNA-binding region" description="H-T-H motif" evidence="4">
    <location>
        <begin position="30"/>
        <end position="49"/>
    </location>
</feature>
<dbReference type="Pfam" id="PF00440">
    <property type="entry name" value="TetR_N"/>
    <property type="match status" value="1"/>
</dbReference>
<dbReference type="PROSITE" id="PS50977">
    <property type="entry name" value="HTH_TETR_2"/>
    <property type="match status" value="1"/>
</dbReference>
<dbReference type="Proteomes" id="UP000632454">
    <property type="component" value="Unassembled WGS sequence"/>
</dbReference>
<keyword evidence="1" id="KW-0805">Transcription regulation</keyword>
<evidence type="ECO:0000256" key="2">
    <source>
        <dbReference type="ARBA" id="ARBA00023125"/>
    </source>
</evidence>
<organism evidence="6 7">
    <name type="scientific">Williamsia phyllosphaerae</name>
    <dbReference type="NCBI Taxonomy" id="885042"/>
    <lineage>
        <taxon>Bacteria</taxon>
        <taxon>Bacillati</taxon>
        <taxon>Actinomycetota</taxon>
        <taxon>Actinomycetes</taxon>
        <taxon>Mycobacteriales</taxon>
        <taxon>Nocardiaceae</taxon>
        <taxon>Williamsia</taxon>
    </lineage>
</organism>